<comment type="caution">
    <text evidence="3">The sequence shown here is derived from an EMBL/GenBank/DDBJ whole genome shotgun (WGS) entry which is preliminary data.</text>
</comment>
<dbReference type="AlphaFoldDB" id="A0A4R5PJB6"/>
<sequence length="306" mass="32979">MTYYAIYDVFTDTAFGGNPLAVVFDADRFDDRQMQTIAREFNLSETSFVRSAEHQPHSANVRIFTPGRELPFAGHPTVGTSIALAERRMEGKLPDEGIDLVEMLEEKVGPVRCAVRLMPGEPGFAEFDLPRISSRIEASLEPADMAAALGIGVHEVGFENHTVTLWSAGVPFIMVPVHDLAAAAKLEFNAERWLSFAPQVDGIPADCYAYCRGGERHDASFHARMFAPGMGIPEDPATGAAVAALSGAIQHFDGLLDGVHPLIIEQGVEMGRPSYIHLHIESEGGAVKGARIGGQAVKIASGKLEI</sequence>
<dbReference type="NCBIfam" id="TIGR00654">
    <property type="entry name" value="PhzF_family"/>
    <property type="match status" value="1"/>
</dbReference>
<dbReference type="Pfam" id="PF02567">
    <property type="entry name" value="PhzC-PhzF"/>
    <property type="match status" value="1"/>
</dbReference>
<dbReference type="GO" id="GO:0005737">
    <property type="term" value="C:cytoplasm"/>
    <property type="evidence" value="ECO:0007669"/>
    <property type="project" value="TreeGrafter"/>
</dbReference>
<accession>A0A4R5PJB6</accession>
<dbReference type="EMBL" id="SMSI01000002">
    <property type="protein sequence ID" value="TDH35676.1"/>
    <property type="molecule type" value="Genomic_DNA"/>
</dbReference>
<evidence type="ECO:0000313" key="3">
    <source>
        <dbReference type="EMBL" id="TDH35676.1"/>
    </source>
</evidence>
<name>A0A4R5PJB6_9HYPH</name>
<organism evidence="3 4">
    <name type="scientific">Pseudohoeflea suaedae</name>
    <dbReference type="NCBI Taxonomy" id="877384"/>
    <lineage>
        <taxon>Bacteria</taxon>
        <taxon>Pseudomonadati</taxon>
        <taxon>Pseudomonadota</taxon>
        <taxon>Alphaproteobacteria</taxon>
        <taxon>Hyphomicrobiales</taxon>
        <taxon>Rhizobiaceae</taxon>
        <taxon>Pseudohoeflea</taxon>
    </lineage>
</organism>
<dbReference type="Proteomes" id="UP000295131">
    <property type="component" value="Unassembled WGS sequence"/>
</dbReference>
<comment type="similarity">
    <text evidence="1">Belongs to the PhzF family.</text>
</comment>
<protein>
    <submittedName>
        <fullName evidence="3">PhzF family phenazine biosynthesis protein</fullName>
    </submittedName>
</protein>
<evidence type="ECO:0000256" key="2">
    <source>
        <dbReference type="PIRSR" id="PIRSR016184-1"/>
    </source>
</evidence>
<dbReference type="PIRSF" id="PIRSF016184">
    <property type="entry name" value="PhzC_PhzF"/>
    <property type="match status" value="1"/>
</dbReference>
<dbReference type="SUPFAM" id="SSF54506">
    <property type="entry name" value="Diaminopimelate epimerase-like"/>
    <property type="match status" value="1"/>
</dbReference>
<dbReference type="RefSeq" id="WP_133284376.1">
    <property type="nucleotide sequence ID" value="NZ_SMSI01000002.1"/>
</dbReference>
<keyword evidence="4" id="KW-1185">Reference proteome</keyword>
<dbReference type="Gene3D" id="3.10.310.10">
    <property type="entry name" value="Diaminopimelate Epimerase, Chain A, domain 1"/>
    <property type="match status" value="2"/>
</dbReference>
<gene>
    <name evidence="3" type="ORF">E2A64_10060</name>
</gene>
<evidence type="ECO:0000256" key="1">
    <source>
        <dbReference type="ARBA" id="ARBA00008270"/>
    </source>
</evidence>
<dbReference type="PANTHER" id="PTHR13774:SF32">
    <property type="entry name" value="ANTISENSE-ENHANCING SEQUENCE 1"/>
    <property type="match status" value="1"/>
</dbReference>
<proteinExistence type="inferred from homology"/>
<reference evidence="3 4" key="1">
    <citation type="journal article" date="2013" name="Int. J. Syst. Evol. Microbiol.">
        <title>Hoeflea suaedae sp. nov., an endophytic bacterium isolated from the root of the halophyte Suaeda maritima.</title>
        <authorList>
            <person name="Chung E.J."/>
            <person name="Park J.A."/>
            <person name="Pramanik P."/>
            <person name="Bibi F."/>
            <person name="Jeon C.O."/>
            <person name="Chung Y.R."/>
        </authorList>
    </citation>
    <scope>NUCLEOTIDE SEQUENCE [LARGE SCALE GENOMIC DNA]</scope>
    <source>
        <strain evidence="3 4">YC6898</strain>
    </source>
</reference>
<dbReference type="GO" id="GO:0016853">
    <property type="term" value="F:isomerase activity"/>
    <property type="evidence" value="ECO:0007669"/>
    <property type="project" value="TreeGrafter"/>
</dbReference>
<dbReference type="PANTHER" id="PTHR13774">
    <property type="entry name" value="PHENAZINE BIOSYNTHESIS PROTEIN"/>
    <property type="match status" value="1"/>
</dbReference>
<evidence type="ECO:0000313" key="4">
    <source>
        <dbReference type="Proteomes" id="UP000295131"/>
    </source>
</evidence>
<dbReference type="OrthoDB" id="9788221at2"/>
<dbReference type="InterPro" id="IPR003719">
    <property type="entry name" value="Phenazine_PhzF-like"/>
</dbReference>
<feature type="active site" evidence="2">
    <location>
        <position position="45"/>
    </location>
</feature>